<dbReference type="KEGG" id="aoe:Clos_1192"/>
<reference evidence="7" key="1">
    <citation type="submission" date="2007-10" db="EMBL/GenBank/DDBJ databases">
        <title>Complete genome of Alkaliphilus oremlandii OhILAs.</title>
        <authorList>
            <person name="Copeland A."/>
            <person name="Lucas S."/>
            <person name="Lapidus A."/>
            <person name="Barry K."/>
            <person name="Detter J.C."/>
            <person name="Glavina del Rio T."/>
            <person name="Hammon N."/>
            <person name="Israni S."/>
            <person name="Dalin E."/>
            <person name="Tice H."/>
            <person name="Pitluck S."/>
            <person name="Chain P."/>
            <person name="Malfatti S."/>
            <person name="Shin M."/>
            <person name="Vergez L."/>
            <person name="Schmutz J."/>
            <person name="Larimer F."/>
            <person name="Land M."/>
            <person name="Hauser L."/>
            <person name="Kyrpides N."/>
            <person name="Mikhailova N."/>
            <person name="Stolz J.F."/>
            <person name="Dawson A."/>
            <person name="Fisher E."/>
            <person name="Crable B."/>
            <person name="Perera E."/>
            <person name="Lisak J."/>
            <person name="Ranganathan M."/>
            <person name="Basu P."/>
            <person name="Richardson P."/>
        </authorList>
    </citation>
    <scope>NUCLEOTIDE SEQUENCE [LARGE SCALE GENOMIC DNA]</scope>
    <source>
        <strain evidence="7">OhILAs</strain>
    </source>
</reference>
<protein>
    <recommendedName>
        <fullName evidence="2">Chemotaxis protein CheW</fullName>
    </recommendedName>
</protein>
<comment type="subcellular location">
    <subcellularLocation>
        <location evidence="1">Cytoplasm</location>
    </subcellularLocation>
</comment>
<dbReference type="eggNOG" id="COG0835">
    <property type="taxonomic scope" value="Bacteria"/>
</dbReference>
<dbReference type="PANTHER" id="PTHR22617">
    <property type="entry name" value="CHEMOTAXIS SENSOR HISTIDINE KINASE-RELATED"/>
    <property type="match status" value="1"/>
</dbReference>
<evidence type="ECO:0000259" key="5">
    <source>
        <dbReference type="PROSITE" id="PS50851"/>
    </source>
</evidence>
<dbReference type="Gene3D" id="2.40.50.180">
    <property type="entry name" value="CheA-289, Domain 4"/>
    <property type="match status" value="1"/>
</dbReference>
<dbReference type="InterPro" id="IPR036061">
    <property type="entry name" value="CheW-like_dom_sf"/>
</dbReference>
<dbReference type="GO" id="GO:0005829">
    <property type="term" value="C:cytosol"/>
    <property type="evidence" value="ECO:0007669"/>
    <property type="project" value="TreeGrafter"/>
</dbReference>
<dbReference type="STRING" id="350688.Clos_1192"/>
<dbReference type="SMART" id="SM00260">
    <property type="entry name" value="CheW"/>
    <property type="match status" value="1"/>
</dbReference>
<dbReference type="Proteomes" id="UP000000269">
    <property type="component" value="Chromosome"/>
</dbReference>
<keyword evidence="3" id="KW-0963">Cytoplasm</keyword>
<dbReference type="InterPro" id="IPR002545">
    <property type="entry name" value="CheW-lke_dom"/>
</dbReference>
<dbReference type="CDD" id="cd00732">
    <property type="entry name" value="CheW"/>
    <property type="match status" value="1"/>
</dbReference>
<dbReference type="EMBL" id="CP000853">
    <property type="protein sequence ID" value="ABW18738.1"/>
    <property type="molecule type" value="Genomic_DNA"/>
</dbReference>
<evidence type="ECO:0000256" key="1">
    <source>
        <dbReference type="ARBA" id="ARBA00004496"/>
    </source>
</evidence>
<dbReference type="Pfam" id="PF01584">
    <property type="entry name" value="CheW"/>
    <property type="match status" value="1"/>
</dbReference>
<feature type="domain" description="CheW-like" evidence="5">
    <location>
        <begin position="3"/>
        <end position="143"/>
    </location>
</feature>
<evidence type="ECO:0000313" key="7">
    <source>
        <dbReference type="Proteomes" id="UP000000269"/>
    </source>
</evidence>
<evidence type="ECO:0000256" key="2">
    <source>
        <dbReference type="ARBA" id="ARBA00021483"/>
    </source>
</evidence>
<dbReference type="GO" id="GO:0007165">
    <property type="term" value="P:signal transduction"/>
    <property type="evidence" value="ECO:0007669"/>
    <property type="project" value="InterPro"/>
</dbReference>
<dbReference type="AlphaFoldDB" id="A8MF69"/>
<sequence length="151" mass="17239">MSDKQYVIFKLDKEEYAIDINNVNEISEYVECTKVPNAPSFINGIINYRGNVVPVVNLREKFELPFSEVSENTRIIIFVMKGKQIGILVDDASQVITINDKNIEEAPSIIVNTEEKFISGIGKVDNRMIIILDMENLLNEEEKNAVDRMKI</sequence>
<keyword evidence="7" id="KW-1185">Reference proteome</keyword>
<dbReference type="GO" id="GO:0006935">
    <property type="term" value="P:chemotaxis"/>
    <property type="evidence" value="ECO:0007669"/>
    <property type="project" value="UniProtKB-KW"/>
</dbReference>
<name>A8MF69_ALKOO</name>
<dbReference type="InterPro" id="IPR039315">
    <property type="entry name" value="CheW"/>
</dbReference>
<dbReference type="SUPFAM" id="SSF50341">
    <property type="entry name" value="CheW-like"/>
    <property type="match status" value="1"/>
</dbReference>
<accession>A8MF69</accession>
<evidence type="ECO:0000256" key="4">
    <source>
        <dbReference type="ARBA" id="ARBA00022500"/>
    </source>
</evidence>
<proteinExistence type="predicted"/>
<keyword evidence="4" id="KW-0145">Chemotaxis</keyword>
<gene>
    <name evidence="6" type="ordered locus">Clos_1192</name>
</gene>
<dbReference type="PANTHER" id="PTHR22617:SF23">
    <property type="entry name" value="CHEMOTAXIS PROTEIN CHEW"/>
    <property type="match status" value="1"/>
</dbReference>
<evidence type="ECO:0000256" key="3">
    <source>
        <dbReference type="ARBA" id="ARBA00022490"/>
    </source>
</evidence>
<evidence type="ECO:0000313" key="6">
    <source>
        <dbReference type="EMBL" id="ABW18738.1"/>
    </source>
</evidence>
<dbReference type="Gene3D" id="2.30.30.40">
    <property type="entry name" value="SH3 Domains"/>
    <property type="match status" value="1"/>
</dbReference>
<organism evidence="6 7">
    <name type="scientific">Alkaliphilus oremlandii (strain OhILAs)</name>
    <name type="common">Clostridium oremlandii (strain OhILAs)</name>
    <dbReference type="NCBI Taxonomy" id="350688"/>
    <lineage>
        <taxon>Bacteria</taxon>
        <taxon>Bacillati</taxon>
        <taxon>Bacillota</taxon>
        <taxon>Clostridia</taxon>
        <taxon>Peptostreptococcales</taxon>
        <taxon>Natronincolaceae</taxon>
        <taxon>Alkaliphilus</taxon>
    </lineage>
</organism>
<dbReference type="OrthoDB" id="9794382at2"/>
<dbReference type="PROSITE" id="PS50851">
    <property type="entry name" value="CHEW"/>
    <property type="match status" value="1"/>
</dbReference>
<dbReference type="FunFam" id="2.40.50.180:FF:000002">
    <property type="entry name" value="Chemotaxis protein CheW"/>
    <property type="match status" value="1"/>
</dbReference>
<dbReference type="HOGENOM" id="CLU_048995_3_1_9"/>
<dbReference type="RefSeq" id="WP_012159050.1">
    <property type="nucleotide sequence ID" value="NC_009922.1"/>
</dbReference>